<dbReference type="GeneID" id="8856828"/>
<dbReference type="VEuPathDB" id="AmoebaDB:NAEGRDRAFT_75156"/>
<protein>
    <submittedName>
        <fullName evidence="2">Predicted protein</fullName>
    </submittedName>
</protein>
<dbReference type="Proteomes" id="UP000006671">
    <property type="component" value="Unassembled WGS sequence"/>
</dbReference>
<evidence type="ECO:0000313" key="2">
    <source>
        <dbReference type="EMBL" id="EFC37197.1"/>
    </source>
</evidence>
<proteinExistence type="predicted"/>
<evidence type="ECO:0000313" key="3">
    <source>
        <dbReference type="Proteomes" id="UP000006671"/>
    </source>
</evidence>
<sequence>MTSTSYSTSLIGYSALWQLLKGLLVSVWTCVVMLAEQSYEGCVLDLNGYFLMHENILDLHNLYERDNQSVGIPAVASSKGVAALPKPILVRTKSISISPISKVASSSKLQPILMKQASNLHLTIPIISVQQEVEPSIPKLKKSPSKSIVHTTNTRFHQITPPISPLGNFTFPAVSSNSQTLLVPQFELLNTPPPQQSATNQDFKSTSFHTTSKKRLSFSAFSYEFNSTTTTRGRAATIQTIVPKPVIEIKRIKSNSHM</sequence>
<name>D2W1B5_NAEGR</name>
<gene>
    <name evidence="2" type="ORF">NAEGRDRAFT_75156</name>
    <name evidence="1" type="ORF">NAEGRDRAFT_76624</name>
</gene>
<organism evidence="3">
    <name type="scientific">Naegleria gruberi</name>
    <name type="common">Amoeba</name>
    <dbReference type="NCBI Taxonomy" id="5762"/>
    <lineage>
        <taxon>Eukaryota</taxon>
        <taxon>Discoba</taxon>
        <taxon>Heterolobosea</taxon>
        <taxon>Tetramitia</taxon>
        <taxon>Eutetramitia</taxon>
        <taxon>Vahlkampfiidae</taxon>
        <taxon>Naegleria</taxon>
    </lineage>
</organism>
<evidence type="ECO:0000313" key="1">
    <source>
        <dbReference type="EMBL" id="EFC35718.1"/>
    </source>
</evidence>
<dbReference type="AlphaFoldDB" id="D2W1B5"/>
<keyword evidence="3" id="KW-1185">Reference proteome</keyword>
<dbReference type="KEGG" id="ngr:NAEGRDRAFT_75156"/>
<dbReference type="RefSeq" id="XP_002669941.1">
    <property type="nucleotide sequence ID" value="XM_002669895.1"/>
</dbReference>
<accession>D2W1B5</accession>
<dbReference type="EMBL" id="GG739054">
    <property type="protein sequence ID" value="EFC35718.1"/>
    <property type="molecule type" value="Genomic_DNA"/>
</dbReference>
<reference evidence="2 3" key="1">
    <citation type="journal article" date="2010" name="Cell">
        <title>The genome of Naegleria gruberi illuminates early eukaryotic versatility.</title>
        <authorList>
            <person name="Fritz-Laylin L.K."/>
            <person name="Prochnik S.E."/>
            <person name="Ginger M.L."/>
            <person name="Dacks J.B."/>
            <person name="Carpenter M.L."/>
            <person name="Field M.C."/>
            <person name="Kuo A."/>
            <person name="Paredez A."/>
            <person name="Chapman J."/>
            <person name="Pham J."/>
            <person name="Shu S."/>
            <person name="Neupane R."/>
            <person name="Cipriano M."/>
            <person name="Mancuso J."/>
            <person name="Tu H."/>
            <person name="Salamov A."/>
            <person name="Lindquist E."/>
            <person name="Shapiro H."/>
            <person name="Lucas S."/>
            <person name="Grigoriev I.V."/>
            <person name="Cande W.Z."/>
            <person name="Fulton C."/>
            <person name="Rokhsar D.S."/>
            <person name="Dawson S.C."/>
        </authorList>
    </citation>
    <scope>NUCLEOTIDE SEQUENCE [LARGE SCALE GENOMIC DNA]</scope>
    <source>
        <strain evidence="2 3">NEG-M</strain>
    </source>
</reference>
<dbReference type="EMBL" id="GG738921">
    <property type="protein sequence ID" value="EFC37197.1"/>
    <property type="molecule type" value="Genomic_DNA"/>
</dbReference>